<dbReference type="EMBL" id="BARV01007868">
    <property type="protein sequence ID" value="GAI13831.1"/>
    <property type="molecule type" value="Genomic_DNA"/>
</dbReference>
<evidence type="ECO:0000313" key="1">
    <source>
        <dbReference type="EMBL" id="GAI13831.1"/>
    </source>
</evidence>
<dbReference type="AlphaFoldDB" id="X1M6W2"/>
<organism evidence="1">
    <name type="scientific">marine sediment metagenome</name>
    <dbReference type="NCBI Taxonomy" id="412755"/>
    <lineage>
        <taxon>unclassified sequences</taxon>
        <taxon>metagenomes</taxon>
        <taxon>ecological metagenomes</taxon>
    </lineage>
</organism>
<comment type="caution">
    <text evidence="1">The sequence shown here is derived from an EMBL/GenBank/DDBJ whole genome shotgun (WGS) entry which is preliminary data.</text>
</comment>
<proteinExistence type="predicted"/>
<sequence length="75" mass="8356">MTRKEFFANPPEEVDIWLVEGKPPHRGKIGSSPDFFGGPPTRGYRVANTVTPFDIAHKNIVKQALKEGKPVPQEV</sequence>
<reference evidence="1" key="1">
    <citation type="journal article" date="2014" name="Front. Microbiol.">
        <title>High frequency of phylogenetically diverse reductive dehalogenase-homologous genes in deep subseafloor sedimentary metagenomes.</title>
        <authorList>
            <person name="Kawai M."/>
            <person name="Futagami T."/>
            <person name="Toyoda A."/>
            <person name="Takaki Y."/>
            <person name="Nishi S."/>
            <person name="Hori S."/>
            <person name="Arai W."/>
            <person name="Tsubouchi T."/>
            <person name="Morono Y."/>
            <person name="Uchiyama I."/>
            <person name="Ito T."/>
            <person name="Fujiyama A."/>
            <person name="Inagaki F."/>
            <person name="Takami H."/>
        </authorList>
    </citation>
    <scope>NUCLEOTIDE SEQUENCE</scope>
    <source>
        <strain evidence="1">Expedition CK06-06</strain>
    </source>
</reference>
<feature type="non-terminal residue" evidence="1">
    <location>
        <position position="75"/>
    </location>
</feature>
<name>X1M6W2_9ZZZZ</name>
<accession>X1M6W2</accession>
<gene>
    <name evidence="1" type="ORF">S06H3_15952</name>
</gene>
<protein>
    <submittedName>
        <fullName evidence="1">Uncharacterized protein</fullName>
    </submittedName>
</protein>